<dbReference type="PANTHER" id="PTHR35789">
    <property type="entry name" value="SPORE GERMINATION PROTEIN B3"/>
    <property type="match status" value="1"/>
</dbReference>
<dbReference type="Proteomes" id="UP000239863">
    <property type="component" value="Unassembled WGS sequence"/>
</dbReference>
<dbReference type="InterPro" id="IPR038501">
    <property type="entry name" value="Spore_GerAC_C_sf"/>
</dbReference>
<dbReference type="Pfam" id="PF05504">
    <property type="entry name" value="Spore_GerAC"/>
    <property type="match status" value="1"/>
</dbReference>
<keyword evidence="7" id="KW-0449">Lipoprotein</keyword>
<accession>A0A2S6G102</accession>
<dbReference type="NCBIfam" id="TIGR02887">
    <property type="entry name" value="spore_ger_x_C"/>
    <property type="match status" value="1"/>
</dbReference>
<evidence type="ECO:0000256" key="5">
    <source>
        <dbReference type="ARBA" id="ARBA00023136"/>
    </source>
</evidence>
<feature type="chain" id="PRO_5039368308" evidence="8">
    <location>
        <begin position="23"/>
        <end position="380"/>
    </location>
</feature>
<evidence type="ECO:0000256" key="4">
    <source>
        <dbReference type="ARBA" id="ARBA00022729"/>
    </source>
</evidence>
<sequence>MRIKRKNRLFVALLISSSLVLTGCWDSLDINNKSIILGVGIDQINEKINFTGEVAKLMAGQKVGGVSSTFSSVYNFYSDGESFEEARNEYDRLTPLGDFTGAIRVIVFSKAFAEKDIEPYINRVTNLSSFRKSMMVVISDTSARQLFQKKIETDTSISYGIEDLISYLCKEGKAIHKTVQEIRSDISFKTIGYVVPYIGYENPSVKLLGYSIIKGSKSIGTVDYDDSNGLLYLLSEKVSLDYTIESPRNNENTISINTRLNERKIHTKYVDGKININVDLDISSKMLYEYNIELLDKEDIKKIEDTMTKNIKDDINTIIKLSQEDYRTDFLGFGRYFKGQNPREYKNMSWEAEYPNAKINVNIKNSVTIASFLDPMEEEK</sequence>
<dbReference type="GO" id="GO:0016020">
    <property type="term" value="C:membrane"/>
    <property type="evidence" value="ECO:0007669"/>
    <property type="project" value="UniProtKB-SubCell"/>
</dbReference>
<evidence type="ECO:0000256" key="3">
    <source>
        <dbReference type="ARBA" id="ARBA00022544"/>
    </source>
</evidence>
<evidence type="ECO:0000313" key="11">
    <source>
        <dbReference type="EMBL" id="PPK49455.1"/>
    </source>
</evidence>
<dbReference type="PROSITE" id="PS51257">
    <property type="entry name" value="PROKAR_LIPOPROTEIN"/>
    <property type="match status" value="1"/>
</dbReference>
<evidence type="ECO:0000256" key="6">
    <source>
        <dbReference type="ARBA" id="ARBA00023139"/>
    </source>
</evidence>
<keyword evidence="5" id="KW-0472">Membrane</keyword>
<reference evidence="11 12" key="1">
    <citation type="submission" date="2018-02" db="EMBL/GenBank/DDBJ databases">
        <title>Genomic Encyclopedia of Archaeal and Bacterial Type Strains, Phase II (KMG-II): from individual species to whole genera.</title>
        <authorList>
            <person name="Goeker M."/>
        </authorList>
    </citation>
    <scope>NUCLEOTIDE SEQUENCE [LARGE SCALE GENOMIC DNA]</scope>
    <source>
        <strain evidence="11 12">DSM 15099</strain>
    </source>
</reference>
<dbReference type="EMBL" id="PTIS01000001">
    <property type="protein sequence ID" value="PPK49455.1"/>
    <property type="molecule type" value="Genomic_DNA"/>
</dbReference>
<dbReference type="OrthoDB" id="9816067at2"/>
<dbReference type="STRING" id="37659.GCA_000703125_02842"/>
<dbReference type="GO" id="GO:0009847">
    <property type="term" value="P:spore germination"/>
    <property type="evidence" value="ECO:0007669"/>
    <property type="project" value="InterPro"/>
</dbReference>
<dbReference type="InterPro" id="IPR008844">
    <property type="entry name" value="Spore_GerAC-like"/>
</dbReference>
<dbReference type="RefSeq" id="WP_104408853.1">
    <property type="nucleotide sequence ID" value="NZ_PTIS01000001.1"/>
</dbReference>
<comment type="similarity">
    <text evidence="2">Belongs to the GerABKC lipoprotein family.</text>
</comment>
<keyword evidence="6" id="KW-0564">Palmitate</keyword>
<evidence type="ECO:0000256" key="7">
    <source>
        <dbReference type="ARBA" id="ARBA00023288"/>
    </source>
</evidence>
<evidence type="ECO:0000313" key="12">
    <source>
        <dbReference type="Proteomes" id="UP000239863"/>
    </source>
</evidence>
<proteinExistence type="inferred from homology"/>
<feature type="domain" description="Spore germination GerAC-like C-terminal" evidence="9">
    <location>
        <begin position="209"/>
        <end position="367"/>
    </location>
</feature>
<dbReference type="Gene3D" id="3.30.300.210">
    <property type="entry name" value="Nutrient germinant receptor protein C, domain 3"/>
    <property type="match status" value="1"/>
</dbReference>
<dbReference type="InterPro" id="IPR046953">
    <property type="entry name" value="Spore_GerAC-like_C"/>
</dbReference>
<evidence type="ECO:0000256" key="2">
    <source>
        <dbReference type="ARBA" id="ARBA00007886"/>
    </source>
</evidence>
<evidence type="ECO:0000259" key="9">
    <source>
        <dbReference type="Pfam" id="PF05504"/>
    </source>
</evidence>
<feature type="signal peptide" evidence="8">
    <location>
        <begin position="1"/>
        <end position="22"/>
    </location>
</feature>
<dbReference type="InterPro" id="IPR057336">
    <property type="entry name" value="GerAC_N"/>
</dbReference>
<organism evidence="11 12">
    <name type="scientific">Clostridium algidicarnis DSM 15099</name>
    <dbReference type="NCBI Taxonomy" id="1121295"/>
    <lineage>
        <taxon>Bacteria</taxon>
        <taxon>Bacillati</taxon>
        <taxon>Bacillota</taxon>
        <taxon>Clostridia</taxon>
        <taxon>Eubacteriales</taxon>
        <taxon>Clostridiaceae</taxon>
        <taxon>Clostridium</taxon>
    </lineage>
</organism>
<evidence type="ECO:0000259" key="10">
    <source>
        <dbReference type="Pfam" id="PF25198"/>
    </source>
</evidence>
<comment type="caution">
    <text evidence="11">The sequence shown here is derived from an EMBL/GenBank/DDBJ whole genome shotgun (WGS) entry which is preliminary data.</text>
</comment>
<dbReference type="Pfam" id="PF25198">
    <property type="entry name" value="Spore_GerAC_N"/>
    <property type="match status" value="1"/>
</dbReference>
<evidence type="ECO:0000256" key="1">
    <source>
        <dbReference type="ARBA" id="ARBA00004635"/>
    </source>
</evidence>
<protein>
    <submittedName>
        <fullName evidence="11">Ger(X)C family germination protein</fullName>
    </submittedName>
</protein>
<keyword evidence="3" id="KW-0309">Germination</keyword>
<feature type="domain" description="Spore germination protein N-terminal" evidence="10">
    <location>
        <begin position="26"/>
        <end position="198"/>
    </location>
</feature>
<name>A0A2S6G102_9CLOT</name>
<dbReference type="PANTHER" id="PTHR35789:SF1">
    <property type="entry name" value="SPORE GERMINATION PROTEIN B3"/>
    <property type="match status" value="1"/>
</dbReference>
<gene>
    <name evidence="11" type="ORF">BD821_101116</name>
</gene>
<dbReference type="AlphaFoldDB" id="A0A2S6G102"/>
<evidence type="ECO:0000256" key="8">
    <source>
        <dbReference type="SAM" id="SignalP"/>
    </source>
</evidence>
<comment type="subcellular location">
    <subcellularLocation>
        <location evidence="1">Membrane</location>
        <topology evidence="1">Lipid-anchor</topology>
    </subcellularLocation>
</comment>
<keyword evidence="4 8" id="KW-0732">Signal</keyword>